<keyword evidence="2" id="KW-0812">Transmembrane</keyword>
<keyword evidence="2" id="KW-1134">Transmembrane beta strand</keyword>
<evidence type="ECO:0000256" key="2">
    <source>
        <dbReference type="RuleBase" id="RU362097"/>
    </source>
</evidence>
<keyword evidence="2" id="KW-0472">Membrane</keyword>
<evidence type="ECO:0000256" key="1">
    <source>
        <dbReference type="ARBA" id="ARBA00007613"/>
    </source>
</evidence>
<accession>A0AA35XZX8</accession>
<dbReference type="SUPFAM" id="SSF56954">
    <property type="entry name" value="Outer membrane efflux proteins (OEP)"/>
    <property type="match status" value="1"/>
</dbReference>
<dbReference type="Proteomes" id="UP001158598">
    <property type="component" value="Chromosome"/>
</dbReference>
<keyword evidence="2" id="KW-0564">Palmitate</keyword>
<dbReference type="GO" id="GO:0015562">
    <property type="term" value="F:efflux transmembrane transporter activity"/>
    <property type="evidence" value="ECO:0007669"/>
    <property type="project" value="InterPro"/>
</dbReference>
<dbReference type="InterPro" id="IPR010131">
    <property type="entry name" value="MdtP/NodT-like"/>
</dbReference>
<comment type="similarity">
    <text evidence="1 2">Belongs to the outer membrane factor (OMF) (TC 1.B.17) family.</text>
</comment>
<evidence type="ECO:0000313" key="3">
    <source>
        <dbReference type="EMBL" id="CAI8890949.1"/>
    </source>
</evidence>
<reference evidence="3" key="1">
    <citation type="submission" date="2023-03" db="EMBL/GenBank/DDBJ databases">
        <authorList>
            <person name="Pearce D."/>
        </authorList>
    </citation>
    <scope>NUCLEOTIDE SEQUENCE</scope>
    <source>
        <strain evidence="3">Mc</strain>
    </source>
</reference>
<organism evidence="3 4">
    <name type="scientific">Methylococcus capsulatus</name>
    <dbReference type="NCBI Taxonomy" id="414"/>
    <lineage>
        <taxon>Bacteria</taxon>
        <taxon>Pseudomonadati</taxon>
        <taxon>Pseudomonadota</taxon>
        <taxon>Gammaproteobacteria</taxon>
        <taxon>Methylococcales</taxon>
        <taxon>Methylococcaceae</taxon>
        <taxon>Methylococcus</taxon>
    </lineage>
</organism>
<dbReference type="NCBIfam" id="TIGR01845">
    <property type="entry name" value="outer_NodT"/>
    <property type="match status" value="1"/>
</dbReference>
<dbReference type="PANTHER" id="PTHR30203:SF31">
    <property type="entry name" value="RND EFFLUX SYSTEM, OUTER MEMBRANE LIPOPROTEIN, NODT"/>
    <property type="match status" value="1"/>
</dbReference>
<dbReference type="Pfam" id="PF02321">
    <property type="entry name" value="OEP"/>
    <property type="match status" value="2"/>
</dbReference>
<gene>
    <name evidence="3" type="ORF">MCNOR_3254</name>
</gene>
<comment type="subcellular location">
    <subcellularLocation>
        <location evidence="2">Cell outer membrane</location>
        <topology evidence="2">Lipid-anchor</topology>
    </subcellularLocation>
</comment>
<keyword evidence="2" id="KW-0449">Lipoprotein</keyword>
<dbReference type="GO" id="GO:0009279">
    <property type="term" value="C:cell outer membrane"/>
    <property type="evidence" value="ECO:0007669"/>
    <property type="project" value="UniProtKB-SubCell"/>
</dbReference>
<dbReference type="Gene3D" id="1.20.1600.10">
    <property type="entry name" value="Outer membrane efflux proteins (OEP)"/>
    <property type="match status" value="1"/>
</dbReference>
<name>A0AA35XZX8_METCP</name>
<dbReference type="EMBL" id="OX458332">
    <property type="protein sequence ID" value="CAI8890949.1"/>
    <property type="molecule type" value="Genomic_DNA"/>
</dbReference>
<evidence type="ECO:0000313" key="4">
    <source>
        <dbReference type="Proteomes" id="UP001158598"/>
    </source>
</evidence>
<proteinExistence type="inferred from homology"/>
<sequence>MLDGRHGMFRRAAAETRPHQDLQCRIPYRMEPRIDLLKNAGCQLLLIVPAVLAAGCSTKIGPDYQTPETRVSPDWLESEDTRVSRKEGDFREWWRVFKDPVLNKLVETAYSQNLPLQIAAVRILGSRAELGIATGNLFPQSQAFQGQTEDFGMPLLRNLGMGDSLWYTRIGVMSNWEIDIWGKYRRAIESADAQLMASVAEYDDILVTLTADVANTYVQIRTLEKRLDIARHNVATQSESLRIADAKFHGGTSTQRDVEQARTVLASTQATIPVLEGQLRQAKNTLCYLLGMTPEKLDEPLGGEAQFGQIPAPPVQVAVGIPADLLRRRPDVRRAERSAAAQSARIGIAKASLYPAFSISGSFGFIATNSQGHSLSDIFNWGQHYYAFGPSVQWNLFNYGQLTNQVRAQDARFQELALSYQNTVLKAQQEAESALIGFLKAQNSAQFLAESTAAAQRSLDLATLQYREGITDFTTVLTAEQDLLKQQDNFAQTLGNIATNLVGVYRTLGGGWQIREGKEFVPEPILQAMAERTHWGDLLKPGAVPKTPPSSLIRAPDW</sequence>
<protein>
    <submittedName>
        <fullName evidence="3">Outer membrane protein, multidrug efflux system</fullName>
    </submittedName>
</protein>
<dbReference type="AlphaFoldDB" id="A0AA35XZX8"/>
<dbReference type="PANTHER" id="PTHR30203">
    <property type="entry name" value="OUTER MEMBRANE CATION EFFLUX PROTEIN"/>
    <property type="match status" value="1"/>
</dbReference>
<dbReference type="InterPro" id="IPR003423">
    <property type="entry name" value="OMP_efflux"/>
</dbReference>
<dbReference type="Gene3D" id="2.20.200.10">
    <property type="entry name" value="Outer membrane efflux proteins (OEP)"/>
    <property type="match status" value="1"/>
</dbReference>